<dbReference type="STRING" id="1499687.BN1080_02165"/>
<dbReference type="RefSeq" id="WP_052651998.1">
    <property type="nucleotide sequence ID" value="NZ_CCXS01000001.1"/>
</dbReference>
<gene>
    <name evidence="10" type="primary">hflC</name>
    <name evidence="10" type="ORF">BN1080_02165</name>
</gene>
<dbReference type="InterPro" id="IPR010200">
    <property type="entry name" value="HflC"/>
</dbReference>
<evidence type="ECO:0000256" key="4">
    <source>
        <dbReference type="ARBA" id="ARBA00022989"/>
    </source>
</evidence>
<keyword evidence="10" id="KW-0645">Protease</keyword>
<comment type="function">
    <text evidence="6">HflC and HflK could regulate a protease.</text>
</comment>
<feature type="region of interest" description="Disordered" evidence="7">
    <location>
        <begin position="1"/>
        <end position="29"/>
    </location>
</feature>
<feature type="compositionally biased region" description="Pro residues" evidence="7">
    <location>
        <begin position="1"/>
        <end position="14"/>
    </location>
</feature>
<dbReference type="CDD" id="cd03405">
    <property type="entry name" value="SPFH_HflC"/>
    <property type="match status" value="1"/>
</dbReference>
<keyword evidence="4 8" id="KW-1133">Transmembrane helix</keyword>
<keyword evidence="5 8" id="KW-0472">Membrane</keyword>
<evidence type="ECO:0000259" key="9">
    <source>
        <dbReference type="SMART" id="SM00244"/>
    </source>
</evidence>
<evidence type="ECO:0000313" key="11">
    <source>
        <dbReference type="Proteomes" id="UP000043699"/>
    </source>
</evidence>
<dbReference type="InterPro" id="IPR036013">
    <property type="entry name" value="Band_7/SPFH_dom_sf"/>
</dbReference>
<dbReference type="EMBL" id="CCXS01000001">
    <property type="protein sequence ID" value="CEG23216.1"/>
    <property type="molecule type" value="Genomic_DNA"/>
</dbReference>
<dbReference type="OrthoDB" id="9809197at2"/>
<protein>
    <recommendedName>
        <fullName evidence="6">Protein HflC</fullName>
    </recommendedName>
</protein>
<dbReference type="GO" id="GO:0008233">
    <property type="term" value="F:peptidase activity"/>
    <property type="evidence" value="ECO:0007669"/>
    <property type="project" value="UniProtKB-KW"/>
</dbReference>
<keyword evidence="10" id="KW-0378">Hydrolase</keyword>
<comment type="subcellular location">
    <subcellularLocation>
        <location evidence="1">Membrane</location>
    </subcellularLocation>
</comment>
<dbReference type="SUPFAM" id="SSF117892">
    <property type="entry name" value="Band 7/SPFH domain"/>
    <property type="match status" value="1"/>
</dbReference>
<evidence type="ECO:0000256" key="5">
    <source>
        <dbReference type="ARBA" id="ARBA00023136"/>
    </source>
</evidence>
<dbReference type="Proteomes" id="UP000043699">
    <property type="component" value="Unassembled WGS sequence"/>
</dbReference>
<dbReference type="PIRSF" id="PIRSF005651">
    <property type="entry name" value="HflC"/>
    <property type="match status" value="1"/>
</dbReference>
<evidence type="ECO:0000256" key="7">
    <source>
        <dbReference type="SAM" id="MobiDB-lite"/>
    </source>
</evidence>
<proteinExistence type="inferred from homology"/>
<accession>A0A098EPI1</accession>
<evidence type="ECO:0000256" key="3">
    <source>
        <dbReference type="ARBA" id="ARBA00022692"/>
    </source>
</evidence>
<organism evidence="10 11">
    <name type="scientific">Planococcus massiliensis</name>
    <dbReference type="NCBI Taxonomy" id="1499687"/>
    <lineage>
        <taxon>Bacteria</taxon>
        <taxon>Bacillati</taxon>
        <taxon>Bacillota</taxon>
        <taxon>Bacilli</taxon>
        <taxon>Bacillales</taxon>
        <taxon>Caryophanaceae</taxon>
        <taxon>Planococcus</taxon>
    </lineage>
</organism>
<name>A0A098EPI1_9BACL</name>
<evidence type="ECO:0000256" key="6">
    <source>
        <dbReference type="PIRNR" id="PIRNR005651"/>
    </source>
</evidence>
<sequence>MEPNKPIPESPKPNPWGNSKKPKKQKEPKEPINFKKHWKLIIGAVVLLAVFLILLTNVYVVKENEYRVVRQFGEVVDIHDDPGIKMKIPFIQSVTSLPNYQMTYDVSEAEINTKDKKRIIIDNYAVWEVVNPIDLISNAGTIINAESRMEEFIYSVVRAELGQLNYEEIINDENSSRGSVNDNVTKKVNELLKTDKYGIQVIDVRIKRTDLPEENEQSVYTRMISERDSTAQDYLSQGDAKKREIEAQADREAQELIATARKEASLIQAEGESEAAKIYNQSFSKDPDFYQLYRSLDSYTKTIGEDTVIILPSDSPYANILTGNLE</sequence>
<feature type="transmembrane region" description="Helical" evidence="8">
    <location>
        <begin position="40"/>
        <end position="61"/>
    </location>
</feature>
<evidence type="ECO:0000256" key="8">
    <source>
        <dbReference type="SAM" id="Phobius"/>
    </source>
</evidence>
<comment type="similarity">
    <text evidence="2 6">Belongs to the band 7/mec-2 family. HflC subfamily.</text>
</comment>
<feature type="domain" description="Band 7" evidence="9">
    <location>
        <begin position="56"/>
        <end position="223"/>
    </location>
</feature>
<keyword evidence="11" id="KW-1185">Reference proteome</keyword>
<dbReference type="Gene3D" id="3.30.479.30">
    <property type="entry name" value="Band 7 domain"/>
    <property type="match status" value="1"/>
</dbReference>
<evidence type="ECO:0000256" key="1">
    <source>
        <dbReference type="ARBA" id="ARBA00004370"/>
    </source>
</evidence>
<reference evidence="10 11" key="1">
    <citation type="submission" date="2014-09" db="EMBL/GenBank/DDBJ databases">
        <authorList>
            <person name="Urmite Genomes Urmite Genomes"/>
        </authorList>
    </citation>
    <scope>NUCLEOTIDE SEQUENCE [LARGE SCALE GENOMIC DNA]</scope>
    <source>
        <strain evidence="10 11">ES2</strain>
    </source>
</reference>
<dbReference type="AlphaFoldDB" id="A0A098EPI1"/>
<dbReference type="Pfam" id="PF01145">
    <property type="entry name" value="Band_7"/>
    <property type="match status" value="1"/>
</dbReference>
<dbReference type="GO" id="GO:0006508">
    <property type="term" value="P:proteolysis"/>
    <property type="evidence" value="ECO:0007669"/>
    <property type="project" value="UniProtKB-KW"/>
</dbReference>
<dbReference type="SMART" id="SM00244">
    <property type="entry name" value="PHB"/>
    <property type="match status" value="1"/>
</dbReference>
<dbReference type="GO" id="GO:0016020">
    <property type="term" value="C:membrane"/>
    <property type="evidence" value="ECO:0007669"/>
    <property type="project" value="UniProtKB-SubCell"/>
</dbReference>
<dbReference type="InterPro" id="IPR001107">
    <property type="entry name" value="Band_7"/>
</dbReference>
<dbReference type="PANTHER" id="PTHR42911:SF1">
    <property type="entry name" value="MODULATOR OF FTSH PROTEASE HFLC"/>
    <property type="match status" value="1"/>
</dbReference>
<evidence type="ECO:0000313" key="10">
    <source>
        <dbReference type="EMBL" id="CEG23216.1"/>
    </source>
</evidence>
<dbReference type="PANTHER" id="PTHR42911">
    <property type="entry name" value="MODULATOR OF FTSH PROTEASE HFLC"/>
    <property type="match status" value="1"/>
</dbReference>
<evidence type="ECO:0000256" key="2">
    <source>
        <dbReference type="ARBA" id="ARBA00007862"/>
    </source>
</evidence>
<keyword evidence="3 8" id="KW-0812">Transmembrane</keyword>